<protein>
    <recommendedName>
        <fullName evidence="4">YheU family protein</fullName>
    </recommendedName>
</protein>
<evidence type="ECO:0000313" key="2">
    <source>
        <dbReference type="EMBL" id="SDT95736.1"/>
    </source>
</evidence>
<dbReference type="STRING" id="1434072.SAMN05216210_0820"/>
<dbReference type="InterPro" id="IPR010648">
    <property type="entry name" value="UPF0270"/>
</dbReference>
<dbReference type="EMBL" id="LT629787">
    <property type="protein sequence ID" value="SDT95736.1"/>
    <property type="molecule type" value="Genomic_DNA"/>
</dbReference>
<name>A0A1H2EKT6_9GAMM</name>
<dbReference type="Gene3D" id="1.10.10.610">
    <property type="entry name" value="YehU-like"/>
    <property type="match status" value="1"/>
</dbReference>
<sequence length="83" mass="9565">MLIPYQMLEADTLQRLLEDFASRDGTDNGHADQLSSRVVQLRRQLERKQVVIVFHPDTAETSLAARHEVPSEWLQALKYSNET</sequence>
<gene>
    <name evidence="2" type="ORF">SAMN05216210_0820</name>
</gene>
<evidence type="ECO:0008006" key="4">
    <source>
        <dbReference type="Google" id="ProtNLM"/>
    </source>
</evidence>
<evidence type="ECO:0000313" key="3">
    <source>
        <dbReference type="Proteomes" id="UP000243924"/>
    </source>
</evidence>
<dbReference type="Pfam" id="PF06794">
    <property type="entry name" value="UPF0270"/>
    <property type="match status" value="1"/>
</dbReference>
<dbReference type="RefSeq" id="WP_092384399.1">
    <property type="nucleotide sequence ID" value="NZ_LT629787.1"/>
</dbReference>
<dbReference type="Proteomes" id="UP000243924">
    <property type="component" value="Chromosome I"/>
</dbReference>
<dbReference type="InterPro" id="IPR036685">
    <property type="entry name" value="YehU-like_sf"/>
</dbReference>
<dbReference type="SUPFAM" id="SSF118001">
    <property type="entry name" value="YehU-like"/>
    <property type="match status" value="1"/>
</dbReference>
<dbReference type="OrthoDB" id="6120729at2"/>
<keyword evidence="3" id="KW-1185">Reference proteome</keyword>
<reference evidence="3" key="1">
    <citation type="submission" date="2016-10" db="EMBL/GenBank/DDBJ databases">
        <authorList>
            <person name="Varghese N."/>
            <person name="Submissions S."/>
        </authorList>
    </citation>
    <scope>NUCLEOTIDE SEQUENCE [LARGE SCALE GENOMIC DNA]</scope>
    <source>
        <strain evidence="3">CECT 8338</strain>
    </source>
</reference>
<dbReference type="AlphaFoldDB" id="A0A1H2EKT6"/>
<comment type="similarity">
    <text evidence="1">Belongs to the UPF0270 family.</text>
</comment>
<accession>A0A1H2EKT6</accession>
<evidence type="ECO:0000256" key="1">
    <source>
        <dbReference type="ARBA" id="ARBA00006450"/>
    </source>
</evidence>
<proteinExistence type="inferred from homology"/>
<organism evidence="2 3">
    <name type="scientific">Halopseudomonas salegens</name>
    <dbReference type="NCBI Taxonomy" id="1434072"/>
    <lineage>
        <taxon>Bacteria</taxon>
        <taxon>Pseudomonadati</taxon>
        <taxon>Pseudomonadota</taxon>
        <taxon>Gammaproteobacteria</taxon>
        <taxon>Pseudomonadales</taxon>
        <taxon>Pseudomonadaceae</taxon>
        <taxon>Halopseudomonas</taxon>
    </lineage>
</organism>